<dbReference type="InterPro" id="IPR000182">
    <property type="entry name" value="GNAT_dom"/>
</dbReference>
<dbReference type="Gene3D" id="3.40.630.30">
    <property type="match status" value="1"/>
</dbReference>
<name>A0A9X0RBH7_VIBME</name>
<dbReference type="PANTHER" id="PTHR43451:SF1">
    <property type="entry name" value="ACETYLTRANSFERASE"/>
    <property type="match status" value="1"/>
</dbReference>
<organism evidence="2 3">
    <name type="scientific">Vibrio metschnikovii</name>
    <dbReference type="NCBI Taxonomy" id="28172"/>
    <lineage>
        <taxon>Bacteria</taxon>
        <taxon>Pseudomonadati</taxon>
        <taxon>Pseudomonadota</taxon>
        <taxon>Gammaproteobacteria</taxon>
        <taxon>Vibrionales</taxon>
        <taxon>Vibrionaceae</taxon>
        <taxon>Vibrio</taxon>
    </lineage>
</organism>
<reference evidence="2" key="1">
    <citation type="submission" date="2020-08" db="EMBL/GenBank/DDBJ databases">
        <title>Genome Sequencing and Pan-Genome Analysis of Migratory bird Vibrio Strains, Inner Mongolia.</title>
        <authorList>
            <person name="Zheng L."/>
        </authorList>
    </citation>
    <scope>NUCLEOTIDE SEQUENCE</scope>
    <source>
        <strain evidence="2">M13F</strain>
    </source>
</reference>
<dbReference type="InterPro" id="IPR016181">
    <property type="entry name" value="Acyl_CoA_acyltransferase"/>
</dbReference>
<dbReference type="EMBL" id="JACRUP010000035">
    <property type="protein sequence ID" value="MBC5853333.1"/>
    <property type="molecule type" value="Genomic_DNA"/>
</dbReference>
<dbReference type="PANTHER" id="PTHR43451">
    <property type="entry name" value="ACETYLTRANSFERASE (GNAT) FAMILY PROTEIN"/>
    <property type="match status" value="1"/>
</dbReference>
<dbReference type="Pfam" id="PF13673">
    <property type="entry name" value="Acetyltransf_10"/>
    <property type="match status" value="1"/>
</dbReference>
<sequence>MSIRIRKAMMSDARAISDLILPLTKKYVCPTCDLSVHSLLLESMSEENIKTYLSTNYAYFVAINANEKVVGVAGIRDYSHLYHLFVSDDNQGQGLSRRLWEVIKDDALKNGNNGHFTVNSAVSAESVYLSFGFRRVDGVRNRDGMVDIPMTLGGVC</sequence>
<proteinExistence type="predicted"/>
<feature type="domain" description="N-acetyltransferase" evidence="1">
    <location>
        <begin position="3"/>
        <end position="155"/>
    </location>
</feature>
<dbReference type="AlphaFoldDB" id="A0A9X0RBH7"/>
<dbReference type="SUPFAM" id="SSF55729">
    <property type="entry name" value="Acyl-CoA N-acyltransferases (Nat)"/>
    <property type="match status" value="1"/>
</dbReference>
<evidence type="ECO:0000259" key="1">
    <source>
        <dbReference type="PROSITE" id="PS51186"/>
    </source>
</evidence>
<evidence type="ECO:0000313" key="3">
    <source>
        <dbReference type="Proteomes" id="UP000615796"/>
    </source>
</evidence>
<dbReference type="RefSeq" id="WP_158137403.1">
    <property type="nucleotide sequence ID" value="NZ_CP046821.1"/>
</dbReference>
<evidence type="ECO:0000313" key="2">
    <source>
        <dbReference type="EMBL" id="MBC5853333.1"/>
    </source>
</evidence>
<gene>
    <name evidence="2" type="ORF">H8Q88_20865</name>
</gene>
<dbReference type="PROSITE" id="PS51186">
    <property type="entry name" value="GNAT"/>
    <property type="match status" value="1"/>
</dbReference>
<keyword evidence="3" id="KW-1185">Reference proteome</keyword>
<dbReference type="InterPro" id="IPR052564">
    <property type="entry name" value="N-acetyltrans/Recomb-assoc"/>
</dbReference>
<comment type="caution">
    <text evidence="2">The sequence shown here is derived from an EMBL/GenBank/DDBJ whole genome shotgun (WGS) entry which is preliminary data.</text>
</comment>
<protein>
    <submittedName>
        <fullName evidence="2">GNAT family N-acetyltransferase</fullName>
    </submittedName>
</protein>
<dbReference type="Proteomes" id="UP000615796">
    <property type="component" value="Unassembled WGS sequence"/>
</dbReference>
<dbReference type="CDD" id="cd04301">
    <property type="entry name" value="NAT_SF"/>
    <property type="match status" value="1"/>
</dbReference>
<accession>A0A9X0RBH7</accession>
<dbReference type="GO" id="GO:0016747">
    <property type="term" value="F:acyltransferase activity, transferring groups other than amino-acyl groups"/>
    <property type="evidence" value="ECO:0007669"/>
    <property type="project" value="InterPro"/>
</dbReference>